<dbReference type="SUPFAM" id="SSF81383">
    <property type="entry name" value="F-box domain"/>
    <property type="match status" value="1"/>
</dbReference>
<dbReference type="Gene3D" id="1.20.1280.50">
    <property type="match status" value="1"/>
</dbReference>
<organism evidence="2 3">
    <name type="scientific">Capsicum baccatum</name>
    <name type="common">Peruvian pepper</name>
    <dbReference type="NCBI Taxonomy" id="33114"/>
    <lineage>
        <taxon>Eukaryota</taxon>
        <taxon>Viridiplantae</taxon>
        <taxon>Streptophyta</taxon>
        <taxon>Embryophyta</taxon>
        <taxon>Tracheophyta</taxon>
        <taxon>Spermatophyta</taxon>
        <taxon>Magnoliopsida</taxon>
        <taxon>eudicotyledons</taxon>
        <taxon>Gunneridae</taxon>
        <taxon>Pentapetalae</taxon>
        <taxon>asterids</taxon>
        <taxon>lamiids</taxon>
        <taxon>Solanales</taxon>
        <taxon>Solanaceae</taxon>
        <taxon>Solanoideae</taxon>
        <taxon>Capsiceae</taxon>
        <taxon>Capsicum</taxon>
    </lineage>
</organism>
<dbReference type="PANTHER" id="PTHR31672:SF13">
    <property type="entry name" value="F-BOX PROTEIN CPR30-LIKE"/>
    <property type="match status" value="1"/>
</dbReference>
<dbReference type="STRING" id="33114.A0A2G2VRW4"/>
<comment type="caution">
    <text evidence="2">The sequence shown here is derived from an EMBL/GenBank/DDBJ whole genome shotgun (WGS) entry which is preliminary data.</text>
</comment>
<evidence type="ECO:0000259" key="1">
    <source>
        <dbReference type="PROSITE" id="PS50181"/>
    </source>
</evidence>
<reference evidence="3" key="2">
    <citation type="journal article" date="2017" name="J. Anim. Genet.">
        <title>Multiple reference genome sequences of hot pepper reveal the massive evolution of plant disease resistance genes by retroduplication.</title>
        <authorList>
            <person name="Kim S."/>
            <person name="Park J."/>
            <person name="Yeom S.-I."/>
            <person name="Kim Y.-M."/>
            <person name="Seo E."/>
            <person name="Kim K.-T."/>
            <person name="Kim M.-S."/>
            <person name="Lee J.M."/>
            <person name="Cheong K."/>
            <person name="Shin H.-S."/>
            <person name="Kim S.-B."/>
            <person name="Han K."/>
            <person name="Lee J."/>
            <person name="Park M."/>
            <person name="Lee H.-A."/>
            <person name="Lee H.-Y."/>
            <person name="Lee Y."/>
            <person name="Oh S."/>
            <person name="Lee J.H."/>
            <person name="Choi E."/>
            <person name="Choi E."/>
            <person name="Lee S.E."/>
            <person name="Jeon J."/>
            <person name="Kim H."/>
            <person name="Choi G."/>
            <person name="Song H."/>
            <person name="Lee J."/>
            <person name="Lee S.-C."/>
            <person name="Kwon J.-K."/>
            <person name="Lee H.-Y."/>
            <person name="Koo N."/>
            <person name="Hong Y."/>
            <person name="Kim R.W."/>
            <person name="Kang W.-H."/>
            <person name="Huh J.H."/>
            <person name="Kang B.-C."/>
            <person name="Yang T.-J."/>
            <person name="Lee Y.-H."/>
            <person name="Bennetzen J.L."/>
            <person name="Choi D."/>
        </authorList>
    </citation>
    <scope>NUCLEOTIDE SEQUENCE [LARGE SCALE GENOMIC DNA]</scope>
    <source>
        <strain evidence="3">cv. PBC81</strain>
    </source>
</reference>
<dbReference type="InterPro" id="IPR006527">
    <property type="entry name" value="F-box-assoc_dom_typ1"/>
</dbReference>
<evidence type="ECO:0000313" key="3">
    <source>
        <dbReference type="Proteomes" id="UP000224567"/>
    </source>
</evidence>
<sequence length="392" mass="44571">MPDSESFYFPRELILEILLKLPPKSLLRFTLVSKSWHSLITSPSFISTHLTKTPQTNTLLVRHYNSTHNNEHYSLFHDAKNTPFCLNFTCELSFEFNCCQLGYYRIVGSCNGVLCLSDDLFGDLRNLVLWNPCINKFVMLPLPGIKVQEPHMFVIGFGINNNDDYKLVRVVYVKNEDGMCNLPPEVEVYSISTGVWRRVMRGVAVKHCMVEFMWSQVFFEGVVHWIAYDVIANGGRFRCLVMTFSVDNEVFGEIELPDELVGVIPMYLGVMVLEGSLAVVKYERGLNGSGSCEVWVMKSYGVVESWSRLYRINLVAGMEKVVGFRNNGEVLFSTKRNRLVSFDPNSGGTKDLGIRGSSRSFYVQNYVESLVLLRGNSVVMDDVSDGMENLWI</sequence>
<dbReference type="Pfam" id="PF00646">
    <property type="entry name" value="F-box"/>
    <property type="match status" value="1"/>
</dbReference>
<feature type="domain" description="F-box" evidence="1">
    <location>
        <begin position="3"/>
        <end position="49"/>
    </location>
</feature>
<dbReference type="AlphaFoldDB" id="A0A2G2VRW4"/>
<dbReference type="InterPro" id="IPR017451">
    <property type="entry name" value="F-box-assoc_interact_dom"/>
</dbReference>
<keyword evidence="3" id="KW-1185">Reference proteome</keyword>
<dbReference type="Proteomes" id="UP000224567">
    <property type="component" value="Unassembled WGS sequence"/>
</dbReference>
<gene>
    <name evidence="2" type="ORF">CQW23_23421</name>
</gene>
<dbReference type="SMART" id="SM00256">
    <property type="entry name" value="FBOX"/>
    <property type="match status" value="1"/>
</dbReference>
<accession>A0A2G2VRW4</accession>
<dbReference type="InterPro" id="IPR050796">
    <property type="entry name" value="SCF_F-box_component"/>
</dbReference>
<reference evidence="2 3" key="1">
    <citation type="journal article" date="2017" name="Genome Biol.">
        <title>New reference genome sequences of hot pepper reveal the massive evolution of plant disease-resistance genes by retroduplication.</title>
        <authorList>
            <person name="Kim S."/>
            <person name="Park J."/>
            <person name="Yeom S.I."/>
            <person name="Kim Y.M."/>
            <person name="Seo E."/>
            <person name="Kim K.T."/>
            <person name="Kim M.S."/>
            <person name="Lee J.M."/>
            <person name="Cheong K."/>
            <person name="Shin H.S."/>
            <person name="Kim S.B."/>
            <person name="Han K."/>
            <person name="Lee J."/>
            <person name="Park M."/>
            <person name="Lee H.A."/>
            <person name="Lee H.Y."/>
            <person name="Lee Y."/>
            <person name="Oh S."/>
            <person name="Lee J.H."/>
            <person name="Choi E."/>
            <person name="Choi E."/>
            <person name="Lee S.E."/>
            <person name="Jeon J."/>
            <person name="Kim H."/>
            <person name="Choi G."/>
            <person name="Song H."/>
            <person name="Lee J."/>
            <person name="Lee S.C."/>
            <person name="Kwon J.K."/>
            <person name="Lee H.Y."/>
            <person name="Koo N."/>
            <person name="Hong Y."/>
            <person name="Kim R.W."/>
            <person name="Kang W.H."/>
            <person name="Huh J.H."/>
            <person name="Kang B.C."/>
            <person name="Yang T.J."/>
            <person name="Lee Y.H."/>
            <person name="Bennetzen J.L."/>
            <person name="Choi D."/>
        </authorList>
    </citation>
    <scope>NUCLEOTIDE SEQUENCE [LARGE SCALE GENOMIC DNA]</scope>
    <source>
        <strain evidence="3">cv. PBC81</strain>
    </source>
</reference>
<dbReference type="OrthoDB" id="5314306at2759"/>
<dbReference type="NCBIfam" id="TIGR01640">
    <property type="entry name" value="F_box_assoc_1"/>
    <property type="match status" value="1"/>
</dbReference>
<proteinExistence type="predicted"/>
<dbReference type="InterPro" id="IPR001810">
    <property type="entry name" value="F-box_dom"/>
</dbReference>
<dbReference type="InterPro" id="IPR036047">
    <property type="entry name" value="F-box-like_dom_sf"/>
</dbReference>
<dbReference type="PANTHER" id="PTHR31672">
    <property type="entry name" value="BNACNNG10540D PROTEIN"/>
    <property type="match status" value="1"/>
</dbReference>
<dbReference type="EMBL" id="MLFT02000010">
    <property type="protein sequence ID" value="PHT35721.1"/>
    <property type="molecule type" value="Genomic_DNA"/>
</dbReference>
<protein>
    <recommendedName>
        <fullName evidence="1">F-box domain-containing protein</fullName>
    </recommendedName>
</protein>
<name>A0A2G2VRW4_CAPBA</name>
<dbReference type="PROSITE" id="PS50181">
    <property type="entry name" value="FBOX"/>
    <property type="match status" value="1"/>
</dbReference>
<dbReference type="Pfam" id="PF07734">
    <property type="entry name" value="FBA_1"/>
    <property type="match status" value="1"/>
</dbReference>
<evidence type="ECO:0000313" key="2">
    <source>
        <dbReference type="EMBL" id="PHT35721.1"/>
    </source>
</evidence>